<dbReference type="InterPro" id="IPR056596">
    <property type="entry name" value="FLAD1_M"/>
</dbReference>
<dbReference type="SMART" id="SM00852">
    <property type="entry name" value="MoCF_biosynth"/>
    <property type="match status" value="1"/>
</dbReference>
<dbReference type="InterPro" id="IPR001453">
    <property type="entry name" value="MoaB/Mog_dom"/>
</dbReference>
<evidence type="ECO:0000256" key="2">
    <source>
        <dbReference type="SAM" id="MobiDB-lite"/>
    </source>
</evidence>
<evidence type="ECO:0000313" key="5">
    <source>
        <dbReference type="Proteomes" id="UP000076502"/>
    </source>
</evidence>
<dbReference type="STRING" id="178035.A0A154P2J0"/>
<dbReference type="InterPro" id="IPR050101">
    <property type="entry name" value="CinA"/>
</dbReference>
<gene>
    <name evidence="4" type="ORF">WN55_06408</name>
</gene>
<dbReference type="OrthoDB" id="270728at2759"/>
<feature type="domain" description="MoaB/Mog" evidence="3">
    <location>
        <begin position="15"/>
        <end position="181"/>
    </location>
</feature>
<keyword evidence="5" id="KW-1185">Reference proteome</keyword>
<protein>
    <submittedName>
        <fullName evidence="4">FAD synthase</fullName>
    </submittedName>
</protein>
<comment type="similarity">
    <text evidence="1">In the N-terminal section; belongs to the MoaB/Mog family.</text>
</comment>
<reference evidence="4 5" key="1">
    <citation type="submission" date="2015-07" db="EMBL/GenBank/DDBJ databases">
        <title>The genome of Dufourea novaeangliae.</title>
        <authorList>
            <person name="Pan H."/>
            <person name="Kapheim K."/>
        </authorList>
    </citation>
    <scope>NUCLEOTIDE SEQUENCE [LARGE SCALE GENOMIC DNA]</scope>
    <source>
        <strain evidence="4">0120121106</strain>
        <tissue evidence="4">Whole body</tissue>
    </source>
</reference>
<dbReference type="Pfam" id="PF01507">
    <property type="entry name" value="PAPS_reduct"/>
    <property type="match status" value="1"/>
</dbReference>
<sequence length="691" mass="79488">MLVHHKSNGEHPTAGLIVVGDEILKAQVKDTNSFYASNLLYKHGIKVQKISVVQDNIQDIAKEMKYFSESFNYVFTTGGIGPTHDDVTYEGLALAFDDTMHYHPRLVDIVKNRFGYDAFPSPGYKMAYVPTKSILKFGINEATGEAFSYPCIAVQNVFVFPGSPMFFESSFQALCKELFAGHKCFATTEVYINAREESFANILEELARKYSNVSFGSYPEQNRYYKARITIESKNEEDTKVARKMLCSRIPSDVLVQYDCEPHVDCLMKYEKLLQRSERRSIYEKSFEKFVDYYRKPDEVWICLDGSDESVVMIHLARVADTKLRQPLKTKLHGICFELDDFKSDMNGFFEEISDRYDVELCKLRSNEMNCYQEVERLISSRPELRILLVGKRSSANRREIYENLVRLNNNVSVHVQIHFPLSNWANKDVASFVESLSLPYYTAHETRSFRRRISATMPLWVSNMDDKRHAVMQRCLSGRDGSCWRRKRYERCSFMEDRSGFERQDYAVRNTKTDLPEGVKEKGELGGRIPATSFPKSRLSETDGERRDSVSKRRRCGHPGKEEVSSGQGIRRPEVEGQGCRVVERRGARRESRGAMREARGKRHEAEYEKGEEGKEGRGSRDGWKESGIGSGVATPTDDKRDSSTCFDFDALFRHRYSYIYDRRILDLGSISSFSLHYADPVIIQTGDDD</sequence>
<dbReference type="GO" id="GO:0003824">
    <property type="term" value="F:catalytic activity"/>
    <property type="evidence" value="ECO:0007669"/>
    <property type="project" value="InterPro"/>
</dbReference>
<feature type="region of interest" description="Disordered" evidence="2">
    <location>
        <begin position="513"/>
        <end position="643"/>
    </location>
</feature>
<feature type="compositionally biased region" description="Basic and acidic residues" evidence="2">
    <location>
        <begin position="539"/>
        <end position="552"/>
    </location>
</feature>
<feature type="compositionally biased region" description="Basic and acidic residues" evidence="2">
    <location>
        <begin position="513"/>
        <end position="526"/>
    </location>
</feature>
<evidence type="ECO:0000313" key="4">
    <source>
        <dbReference type="EMBL" id="KZC05438.1"/>
    </source>
</evidence>
<dbReference type="EMBL" id="KQ434792">
    <property type="protein sequence ID" value="KZC05438.1"/>
    <property type="molecule type" value="Genomic_DNA"/>
</dbReference>
<dbReference type="SUPFAM" id="SSF52402">
    <property type="entry name" value="Adenine nucleotide alpha hydrolases-like"/>
    <property type="match status" value="1"/>
</dbReference>
<accession>A0A154P2J0</accession>
<dbReference type="Pfam" id="PF24102">
    <property type="entry name" value="FLAD1_M"/>
    <property type="match status" value="1"/>
</dbReference>
<dbReference type="Gene3D" id="3.40.980.10">
    <property type="entry name" value="MoaB/Mog-like domain"/>
    <property type="match status" value="1"/>
</dbReference>
<feature type="compositionally biased region" description="Basic and acidic residues" evidence="2">
    <location>
        <begin position="583"/>
        <end position="626"/>
    </location>
</feature>
<dbReference type="Proteomes" id="UP000076502">
    <property type="component" value="Unassembled WGS sequence"/>
</dbReference>
<dbReference type="Pfam" id="PF00994">
    <property type="entry name" value="MoCF_biosynth"/>
    <property type="match status" value="1"/>
</dbReference>
<dbReference type="PANTHER" id="PTHR13939:SF0">
    <property type="entry name" value="NMN AMIDOHYDROLASE-LIKE PROTEIN YFAY"/>
    <property type="match status" value="1"/>
</dbReference>
<dbReference type="SUPFAM" id="SSF53218">
    <property type="entry name" value="Molybdenum cofactor biosynthesis proteins"/>
    <property type="match status" value="1"/>
</dbReference>
<dbReference type="InterPro" id="IPR014729">
    <property type="entry name" value="Rossmann-like_a/b/a_fold"/>
</dbReference>
<dbReference type="CDD" id="cd00885">
    <property type="entry name" value="cinA"/>
    <property type="match status" value="1"/>
</dbReference>
<organism evidence="4 5">
    <name type="scientific">Dufourea novaeangliae</name>
    <name type="common">Sweat bee</name>
    <dbReference type="NCBI Taxonomy" id="178035"/>
    <lineage>
        <taxon>Eukaryota</taxon>
        <taxon>Metazoa</taxon>
        <taxon>Ecdysozoa</taxon>
        <taxon>Arthropoda</taxon>
        <taxon>Hexapoda</taxon>
        <taxon>Insecta</taxon>
        <taxon>Pterygota</taxon>
        <taxon>Neoptera</taxon>
        <taxon>Endopterygota</taxon>
        <taxon>Hymenoptera</taxon>
        <taxon>Apocrita</taxon>
        <taxon>Aculeata</taxon>
        <taxon>Apoidea</taxon>
        <taxon>Anthophila</taxon>
        <taxon>Halictidae</taxon>
        <taxon>Rophitinae</taxon>
        <taxon>Dufourea</taxon>
    </lineage>
</organism>
<dbReference type="PANTHER" id="PTHR13939">
    <property type="entry name" value="NICOTINAMIDE-NUCLEOTIDE AMIDOHYDROLASE PNCC"/>
    <property type="match status" value="1"/>
</dbReference>
<dbReference type="Gene3D" id="3.40.50.620">
    <property type="entry name" value="HUPs"/>
    <property type="match status" value="1"/>
</dbReference>
<dbReference type="AlphaFoldDB" id="A0A154P2J0"/>
<name>A0A154P2J0_DUFNO</name>
<evidence type="ECO:0000256" key="1">
    <source>
        <dbReference type="ARBA" id="ARBA00007589"/>
    </source>
</evidence>
<evidence type="ECO:0000259" key="3">
    <source>
        <dbReference type="SMART" id="SM00852"/>
    </source>
</evidence>
<dbReference type="InterPro" id="IPR036425">
    <property type="entry name" value="MoaB/Mog-like_dom_sf"/>
</dbReference>
<proteinExistence type="inferred from homology"/>
<dbReference type="InterPro" id="IPR002500">
    <property type="entry name" value="PAPS_reduct_dom"/>
</dbReference>